<dbReference type="EC" id="3.1.3.25" evidence="8"/>
<dbReference type="GO" id="GO:0007165">
    <property type="term" value="P:signal transduction"/>
    <property type="evidence" value="ECO:0007669"/>
    <property type="project" value="TreeGrafter"/>
</dbReference>
<evidence type="ECO:0000256" key="3">
    <source>
        <dbReference type="ARBA" id="ARBA00009759"/>
    </source>
</evidence>
<feature type="binding site" evidence="7">
    <location>
        <position position="92"/>
    </location>
    <ligand>
        <name>Mg(2+)</name>
        <dbReference type="ChEBI" id="CHEBI:18420"/>
        <label>1</label>
        <note>catalytic</note>
    </ligand>
</feature>
<accession>A0A431VEU0</accession>
<dbReference type="InterPro" id="IPR020583">
    <property type="entry name" value="Inositol_monoP_metal-BS"/>
</dbReference>
<protein>
    <recommendedName>
        <fullName evidence="8">Inositol-1-monophosphatase</fullName>
        <ecNumber evidence="8">3.1.3.25</ecNumber>
    </recommendedName>
</protein>
<dbReference type="Gene3D" id="3.40.190.80">
    <property type="match status" value="1"/>
</dbReference>
<dbReference type="PROSITE" id="PS00629">
    <property type="entry name" value="IMP_1"/>
    <property type="match status" value="1"/>
</dbReference>
<feature type="binding site" evidence="7">
    <location>
        <position position="95"/>
    </location>
    <ligand>
        <name>Mg(2+)</name>
        <dbReference type="ChEBI" id="CHEBI:18420"/>
        <label>1</label>
        <note>catalytic</note>
    </ligand>
</feature>
<evidence type="ECO:0000256" key="2">
    <source>
        <dbReference type="ARBA" id="ARBA00001946"/>
    </source>
</evidence>
<comment type="catalytic activity">
    <reaction evidence="1 8">
        <text>a myo-inositol phosphate + H2O = myo-inositol + phosphate</text>
        <dbReference type="Rhea" id="RHEA:24056"/>
        <dbReference type="ChEBI" id="CHEBI:15377"/>
        <dbReference type="ChEBI" id="CHEBI:17268"/>
        <dbReference type="ChEBI" id="CHEBI:43474"/>
        <dbReference type="ChEBI" id="CHEBI:84139"/>
        <dbReference type="EC" id="3.1.3.25"/>
    </reaction>
</comment>
<dbReference type="OrthoDB" id="9785695at2"/>
<dbReference type="GO" id="GO:0046872">
    <property type="term" value="F:metal ion binding"/>
    <property type="evidence" value="ECO:0007669"/>
    <property type="project" value="UniProtKB-KW"/>
</dbReference>
<dbReference type="CDD" id="cd01639">
    <property type="entry name" value="IMPase"/>
    <property type="match status" value="1"/>
</dbReference>
<evidence type="ECO:0000256" key="4">
    <source>
        <dbReference type="ARBA" id="ARBA00022723"/>
    </source>
</evidence>
<evidence type="ECO:0000256" key="6">
    <source>
        <dbReference type="ARBA" id="ARBA00022842"/>
    </source>
</evidence>
<evidence type="ECO:0000313" key="10">
    <source>
        <dbReference type="Proteomes" id="UP000277007"/>
    </source>
</evidence>
<keyword evidence="6 7" id="KW-0460">Magnesium</keyword>
<dbReference type="PANTHER" id="PTHR20854:SF4">
    <property type="entry name" value="INOSITOL-1-MONOPHOSPHATASE-RELATED"/>
    <property type="match status" value="1"/>
</dbReference>
<comment type="cofactor">
    <cofactor evidence="2 7 8">
        <name>Mg(2+)</name>
        <dbReference type="ChEBI" id="CHEBI:18420"/>
    </cofactor>
</comment>
<dbReference type="InterPro" id="IPR000760">
    <property type="entry name" value="Inositol_monophosphatase-like"/>
</dbReference>
<keyword evidence="4 7" id="KW-0479">Metal-binding</keyword>
<keyword evidence="10" id="KW-1185">Reference proteome</keyword>
<feature type="binding site" evidence="7">
    <location>
        <position position="78"/>
    </location>
    <ligand>
        <name>Mg(2+)</name>
        <dbReference type="ChEBI" id="CHEBI:18420"/>
        <label>1</label>
        <note>catalytic</note>
    </ligand>
</feature>
<feature type="binding site" evidence="7">
    <location>
        <position position="218"/>
    </location>
    <ligand>
        <name>Mg(2+)</name>
        <dbReference type="ChEBI" id="CHEBI:18420"/>
        <label>1</label>
        <note>catalytic</note>
    </ligand>
</feature>
<organism evidence="9 10">
    <name type="scientific">Azospirillum griseum</name>
    <dbReference type="NCBI Taxonomy" id="2496639"/>
    <lineage>
        <taxon>Bacteria</taxon>
        <taxon>Pseudomonadati</taxon>
        <taxon>Pseudomonadota</taxon>
        <taxon>Alphaproteobacteria</taxon>
        <taxon>Rhodospirillales</taxon>
        <taxon>Azospirillaceae</taxon>
        <taxon>Azospirillum</taxon>
    </lineage>
</organism>
<sequence>MTVDSNRTDFASIDFDGRRRLAIDLAVEAGRLARNMRQGLGAIESKSSIDFCTAADLAVENLVRQRIADAFGDPVIGEEAGGDPADLVWVVDPIDGTTNYIHGTTNWCVSLALVHRGEIELGVIYAPDLDQLFVARRGEGATMNGRPLRTSGLRHGGGAVVEMGWSARRPLALSLDLISAMIANTIEFRRCGSGAMGLANVALGISDGYIELHINAWDALAGLLLVREAGGWVNDFLANDGLRQGNTVVACTAELTDRLLALEALRTVR</sequence>
<proteinExistence type="inferred from homology"/>
<dbReference type="GO" id="GO:0008934">
    <property type="term" value="F:inositol monophosphate 1-phosphatase activity"/>
    <property type="evidence" value="ECO:0007669"/>
    <property type="project" value="InterPro"/>
</dbReference>
<comment type="caution">
    <text evidence="9">The sequence shown here is derived from an EMBL/GenBank/DDBJ whole genome shotgun (WGS) entry which is preliminary data.</text>
</comment>
<dbReference type="PRINTS" id="PR00377">
    <property type="entry name" value="IMPHPHTASES"/>
</dbReference>
<dbReference type="SUPFAM" id="SSF56655">
    <property type="entry name" value="Carbohydrate phosphatase"/>
    <property type="match status" value="1"/>
</dbReference>
<reference evidence="9 10" key="1">
    <citation type="submission" date="2018-12" db="EMBL/GenBank/DDBJ databases">
        <authorList>
            <person name="Yang Y."/>
        </authorList>
    </citation>
    <scope>NUCLEOTIDE SEQUENCE [LARGE SCALE GENOMIC DNA]</scope>
    <source>
        <strain evidence="9 10">L-25-5w-1</strain>
    </source>
</reference>
<keyword evidence="5 8" id="KW-0378">Hydrolase</keyword>
<dbReference type="GO" id="GO:0006020">
    <property type="term" value="P:inositol metabolic process"/>
    <property type="evidence" value="ECO:0007669"/>
    <property type="project" value="TreeGrafter"/>
</dbReference>
<dbReference type="EMBL" id="RXMA01000016">
    <property type="protein sequence ID" value="RTR18061.1"/>
    <property type="molecule type" value="Genomic_DNA"/>
</dbReference>
<comment type="similarity">
    <text evidence="3 8">Belongs to the inositol monophosphatase superfamily.</text>
</comment>
<dbReference type="InterPro" id="IPR033942">
    <property type="entry name" value="IMPase"/>
</dbReference>
<evidence type="ECO:0000313" key="9">
    <source>
        <dbReference type="EMBL" id="RTR18061.1"/>
    </source>
</evidence>
<dbReference type="RefSeq" id="WP_126617344.1">
    <property type="nucleotide sequence ID" value="NZ_JBHUCY010000054.1"/>
</dbReference>
<name>A0A431VEU0_9PROT</name>
<evidence type="ECO:0000256" key="5">
    <source>
        <dbReference type="ARBA" id="ARBA00022801"/>
    </source>
</evidence>
<dbReference type="Gene3D" id="3.30.540.10">
    <property type="entry name" value="Fructose-1,6-Bisphosphatase, subunit A, domain 1"/>
    <property type="match status" value="1"/>
</dbReference>
<gene>
    <name evidence="9" type="ORF">EJ903_16295</name>
</gene>
<dbReference type="Proteomes" id="UP000277007">
    <property type="component" value="Unassembled WGS sequence"/>
</dbReference>
<evidence type="ECO:0000256" key="8">
    <source>
        <dbReference type="RuleBase" id="RU364068"/>
    </source>
</evidence>
<dbReference type="PANTHER" id="PTHR20854">
    <property type="entry name" value="INOSITOL MONOPHOSPHATASE"/>
    <property type="match status" value="1"/>
</dbReference>
<feature type="binding site" evidence="7">
    <location>
        <position position="94"/>
    </location>
    <ligand>
        <name>Mg(2+)</name>
        <dbReference type="ChEBI" id="CHEBI:18420"/>
        <label>1</label>
        <note>catalytic</note>
    </ligand>
</feature>
<evidence type="ECO:0000256" key="1">
    <source>
        <dbReference type="ARBA" id="ARBA00001033"/>
    </source>
</evidence>
<dbReference type="Pfam" id="PF00459">
    <property type="entry name" value="Inositol_P"/>
    <property type="match status" value="1"/>
</dbReference>
<dbReference type="AlphaFoldDB" id="A0A431VEU0"/>
<evidence type="ECO:0000256" key="7">
    <source>
        <dbReference type="PIRSR" id="PIRSR600760-2"/>
    </source>
</evidence>